<feature type="region of interest" description="Disordered" evidence="1">
    <location>
        <begin position="695"/>
        <end position="718"/>
    </location>
</feature>
<feature type="compositionally biased region" description="Basic and acidic residues" evidence="1">
    <location>
        <begin position="973"/>
        <end position="986"/>
    </location>
</feature>
<feature type="domain" description="Azaphilone pigments biosynthesis cluster protein L N-terminal" evidence="2">
    <location>
        <begin position="1"/>
        <end position="147"/>
    </location>
</feature>
<feature type="region of interest" description="Disordered" evidence="1">
    <location>
        <begin position="246"/>
        <end position="308"/>
    </location>
</feature>
<proteinExistence type="predicted"/>
<dbReference type="RefSeq" id="XP_062648836.1">
    <property type="nucleotide sequence ID" value="XM_062796222.1"/>
</dbReference>
<dbReference type="SUPFAM" id="SSF48452">
    <property type="entry name" value="TPR-like"/>
    <property type="match status" value="1"/>
</dbReference>
<comment type="caution">
    <text evidence="3">The sequence shown here is derived from an EMBL/GenBank/DDBJ whole genome shotgun (WGS) entry which is preliminary data.</text>
</comment>
<name>A0AAN6U330_9PEZI</name>
<evidence type="ECO:0000313" key="4">
    <source>
        <dbReference type="Proteomes" id="UP001302602"/>
    </source>
</evidence>
<dbReference type="InterPro" id="IPR031348">
    <property type="entry name" value="PigL_N"/>
</dbReference>
<dbReference type="Proteomes" id="UP001302602">
    <property type="component" value="Unassembled WGS sequence"/>
</dbReference>
<feature type="region of interest" description="Disordered" evidence="1">
    <location>
        <begin position="1043"/>
        <end position="1072"/>
    </location>
</feature>
<sequence>MDPVSITASAITLITAAGAVKTSLQRLAHSLKTADSRITELCNELVNLTAFLEAVERTLNGCRPLDSACVDEDLWHQSELCLVDCQVTLNELAVLVDKVKRKARTRGFGWKVRAAVDLSVYGPDIAMFRDKLHKSNWALQTLLHTVTVSLSLRNNASQDMILFELDRLKSSIDEALLASLRPPQGFSQSLSSDSRVARNLRNLAQAARHFHSAASSTASTVRDRAGSLLGDLPTYRRERVETFIRSAPSHISHAGRETPATAASPASGSVRSPTSPTLANSRPLRVAPSTISQGSVAEDDKKNDEEDDEVEFEELFLDGLEDLAKDSIRRKQFEKAISLLTQAIQRTENASSVKKDIRWLQTQLALCHFFRDDWKHAEPIVSALAASAEPSSYLASMVWTMLHALALAYLSMYAFDNALNMCKNAIQTQRRWARSRQLDRRDVKGCAETTGLLATIFEMQGDFIAAEIYRRQLPEHFIYHHCSNPREFLAGQRNLLRGILGYDLPDFCDNRPVSGLLGFYELSGGSQHDASVPRLTISRRSRTVTGSGDMSPLRASRHQWEKFEMDTGKEVVVSAPEYSADKTEEGDDEGLSTASNSPCSTTDIGRIKRRTTRIFDTRRGRHRESVIGGEEADSGAFPAASPLRQWFAKGNIFAIKPSRTVLRKRPNINRTAPLLLDSDRPKTFRVLRVLHTTGPNLDSSEPSTPSHVLPETNSRTFFNGHSIPELSGETRRACPSLESLAGKQTGNAPSRNGDDVLYVDSFPYHGLEPQPVSHRVAILPDQKTDNFTVRNGAMYVDYFKRRRDGSQPVYRQTPLGAGQSSAAMEAPAGQLKNARALDMPKTSAVVEESSRQAVPAEAGRLMTGSGSQETKEIGTILAGRGRDVLRRAVAHQHEPGTAILSQGGAATLSRVAAILASLPDATKSMDANKLFATRLELAALSARLERWSADSTLSRDLQAVIRSLPCRPAPLNEGHDSGYESMGHECSDDDDGMLLDGNNSVSEPEPRDTKPQEPATCHGEGKSRGRMEELKRRLSWVAGDEASYLARPGSLQAEKDLEVLDASQRKEDSKRG</sequence>
<organism evidence="3 4">
    <name type="scientific">Parathielavia appendiculata</name>
    <dbReference type="NCBI Taxonomy" id="2587402"/>
    <lineage>
        <taxon>Eukaryota</taxon>
        <taxon>Fungi</taxon>
        <taxon>Dikarya</taxon>
        <taxon>Ascomycota</taxon>
        <taxon>Pezizomycotina</taxon>
        <taxon>Sordariomycetes</taxon>
        <taxon>Sordariomycetidae</taxon>
        <taxon>Sordariales</taxon>
        <taxon>Chaetomiaceae</taxon>
        <taxon>Parathielavia</taxon>
    </lineage>
</organism>
<feature type="compositionally biased region" description="Basic and acidic residues" evidence="1">
    <location>
        <begin position="1019"/>
        <end position="1029"/>
    </location>
</feature>
<feature type="region of interest" description="Disordered" evidence="1">
    <location>
        <begin position="968"/>
        <end position="1029"/>
    </location>
</feature>
<keyword evidence="4" id="KW-1185">Reference proteome</keyword>
<gene>
    <name evidence="3" type="ORF">N657DRAFT_679852</name>
</gene>
<evidence type="ECO:0000313" key="3">
    <source>
        <dbReference type="EMBL" id="KAK4125065.1"/>
    </source>
</evidence>
<accession>A0AAN6U330</accession>
<dbReference type="InterPro" id="IPR011990">
    <property type="entry name" value="TPR-like_helical_dom_sf"/>
</dbReference>
<feature type="compositionally biased region" description="Low complexity" evidence="1">
    <location>
        <begin position="258"/>
        <end position="267"/>
    </location>
</feature>
<protein>
    <recommendedName>
        <fullName evidence="2">Azaphilone pigments biosynthesis cluster protein L N-terminal domain-containing protein</fullName>
    </recommendedName>
</protein>
<evidence type="ECO:0000256" key="1">
    <source>
        <dbReference type="SAM" id="MobiDB-lite"/>
    </source>
</evidence>
<dbReference type="EMBL" id="MU853226">
    <property type="protein sequence ID" value="KAK4125065.1"/>
    <property type="molecule type" value="Genomic_DNA"/>
</dbReference>
<feature type="compositionally biased region" description="Basic and acidic residues" evidence="1">
    <location>
        <begin position="1053"/>
        <end position="1072"/>
    </location>
</feature>
<dbReference type="AlphaFoldDB" id="A0AAN6U330"/>
<dbReference type="Pfam" id="PF17111">
    <property type="entry name" value="PigL_N"/>
    <property type="match status" value="1"/>
</dbReference>
<dbReference type="Gene3D" id="1.25.40.10">
    <property type="entry name" value="Tetratricopeptide repeat domain"/>
    <property type="match status" value="1"/>
</dbReference>
<feature type="region of interest" description="Disordered" evidence="1">
    <location>
        <begin position="847"/>
        <end position="870"/>
    </location>
</feature>
<evidence type="ECO:0000259" key="2">
    <source>
        <dbReference type="Pfam" id="PF17111"/>
    </source>
</evidence>
<feature type="compositionally biased region" description="Polar residues" evidence="1">
    <location>
        <begin position="592"/>
        <end position="603"/>
    </location>
</feature>
<dbReference type="GeneID" id="87832990"/>
<feature type="compositionally biased region" description="Polar residues" evidence="1">
    <location>
        <begin position="269"/>
        <end position="280"/>
    </location>
</feature>
<reference evidence="3" key="2">
    <citation type="submission" date="2023-05" db="EMBL/GenBank/DDBJ databases">
        <authorList>
            <consortium name="Lawrence Berkeley National Laboratory"/>
            <person name="Steindorff A."/>
            <person name="Hensen N."/>
            <person name="Bonometti L."/>
            <person name="Westerberg I."/>
            <person name="Brannstrom I.O."/>
            <person name="Guillou S."/>
            <person name="Cros-Aarteil S."/>
            <person name="Calhoun S."/>
            <person name="Haridas S."/>
            <person name="Kuo A."/>
            <person name="Mondo S."/>
            <person name="Pangilinan J."/>
            <person name="Riley R."/>
            <person name="Labutti K."/>
            <person name="Andreopoulos B."/>
            <person name="Lipzen A."/>
            <person name="Chen C."/>
            <person name="Yanf M."/>
            <person name="Daum C."/>
            <person name="Ng V."/>
            <person name="Clum A."/>
            <person name="Ohm R."/>
            <person name="Martin F."/>
            <person name="Silar P."/>
            <person name="Natvig D."/>
            <person name="Lalanne C."/>
            <person name="Gautier V."/>
            <person name="Ament-Velasquez S.L."/>
            <person name="Kruys A."/>
            <person name="Hutchinson M.I."/>
            <person name="Powell A.J."/>
            <person name="Barry K."/>
            <person name="Miller A.N."/>
            <person name="Grigoriev I.V."/>
            <person name="Debuchy R."/>
            <person name="Gladieux P."/>
            <person name="Thoren M.H."/>
            <person name="Johannesson H."/>
        </authorList>
    </citation>
    <scope>NUCLEOTIDE SEQUENCE</scope>
    <source>
        <strain evidence="3">CBS 731.68</strain>
    </source>
</reference>
<reference evidence="3" key="1">
    <citation type="journal article" date="2023" name="Mol. Phylogenet. Evol.">
        <title>Genome-scale phylogeny and comparative genomics of the fungal order Sordariales.</title>
        <authorList>
            <person name="Hensen N."/>
            <person name="Bonometti L."/>
            <person name="Westerberg I."/>
            <person name="Brannstrom I.O."/>
            <person name="Guillou S."/>
            <person name="Cros-Aarteil S."/>
            <person name="Calhoun S."/>
            <person name="Haridas S."/>
            <person name="Kuo A."/>
            <person name="Mondo S."/>
            <person name="Pangilinan J."/>
            <person name="Riley R."/>
            <person name="LaButti K."/>
            <person name="Andreopoulos B."/>
            <person name="Lipzen A."/>
            <person name="Chen C."/>
            <person name="Yan M."/>
            <person name="Daum C."/>
            <person name="Ng V."/>
            <person name="Clum A."/>
            <person name="Steindorff A."/>
            <person name="Ohm R.A."/>
            <person name="Martin F."/>
            <person name="Silar P."/>
            <person name="Natvig D.O."/>
            <person name="Lalanne C."/>
            <person name="Gautier V."/>
            <person name="Ament-Velasquez S.L."/>
            <person name="Kruys A."/>
            <person name="Hutchinson M.I."/>
            <person name="Powell A.J."/>
            <person name="Barry K."/>
            <person name="Miller A.N."/>
            <person name="Grigoriev I.V."/>
            <person name="Debuchy R."/>
            <person name="Gladieux P."/>
            <person name="Hiltunen Thoren M."/>
            <person name="Johannesson H."/>
        </authorList>
    </citation>
    <scope>NUCLEOTIDE SEQUENCE</scope>
    <source>
        <strain evidence="3">CBS 731.68</strain>
    </source>
</reference>
<feature type="region of interest" description="Disordered" evidence="1">
    <location>
        <begin position="577"/>
        <end position="605"/>
    </location>
</feature>